<evidence type="ECO:0000313" key="4">
    <source>
        <dbReference type="WBParaSite" id="jg22413"/>
    </source>
</evidence>
<keyword evidence="3" id="KW-1185">Reference proteome</keyword>
<name>A0A915DSC4_9BILA</name>
<dbReference type="GO" id="GO:0051083">
    <property type="term" value="P:'de novo' cotranslational protein folding"/>
    <property type="evidence" value="ECO:0007669"/>
    <property type="project" value="TreeGrafter"/>
</dbReference>
<dbReference type="GO" id="GO:0051879">
    <property type="term" value="F:Hsp90 protein binding"/>
    <property type="evidence" value="ECO:0007669"/>
    <property type="project" value="TreeGrafter"/>
</dbReference>
<dbReference type="GO" id="GO:0005829">
    <property type="term" value="C:cytosol"/>
    <property type="evidence" value="ECO:0007669"/>
    <property type="project" value="TreeGrafter"/>
</dbReference>
<dbReference type="Pfam" id="PF10193">
    <property type="entry name" value="Telomere_reg-2"/>
    <property type="match status" value="1"/>
</dbReference>
<feature type="domain" description="Telomere length regulation protein conserved" evidence="2">
    <location>
        <begin position="471"/>
        <end position="577"/>
    </location>
</feature>
<dbReference type="Gene3D" id="1.25.40.720">
    <property type="entry name" value="Telomere length regulation protein 2, C-terminal domain"/>
    <property type="match status" value="1"/>
</dbReference>
<evidence type="ECO:0000256" key="1">
    <source>
        <dbReference type="ARBA" id="ARBA00006133"/>
    </source>
</evidence>
<dbReference type="InterPro" id="IPR038528">
    <property type="entry name" value="TEL2_C_sf"/>
</dbReference>
<dbReference type="WBParaSite" id="jg22413">
    <property type="protein sequence ID" value="jg22413"/>
    <property type="gene ID" value="jg22413"/>
</dbReference>
<dbReference type="InterPro" id="IPR019337">
    <property type="entry name" value="Telomere_length_regulation_dom"/>
</dbReference>
<dbReference type="PANTHER" id="PTHR15830:SF10">
    <property type="entry name" value="TELOMERE LENGTH REGULATION PROTEIN TEL2 HOMOLOG"/>
    <property type="match status" value="1"/>
</dbReference>
<evidence type="ECO:0000313" key="3">
    <source>
        <dbReference type="Proteomes" id="UP000887574"/>
    </source>
</evidence>
<protein>
    <submittedName>
        <fullName evidence="4">Telomere length regulation protein conserved domain-containing protein</fullName>
    </submittedName>
</protein>
<sequence>MRFYKTTKMTVFSTDTFLSRVTTVNERATLVSVIGEFRQYLQDDQLKTVEYCAIVQAFLSQLKPSIFGQLTEQEFLNLFGSALSLKFPQDTISLLIHSIGVGDFYKFSKTLSLMDLLMSVALQEAFLLIHVNEAAGSSSDEQFSKDICSFPDRVYNFLGISLSSNEAVSVGQSIIQKFEHQLMRGIQLAFQPSVPLNISMCSKIMVAYCLVSDQFTKELLSWIFSGAGDSISKNFEWSQFFLNAELDYRRQEQLVIKLVHLTLNGDNLKKLFGDSPMRDPRVRRIFVKKLLVERLSPFSQAKQRTSQKIACYFASLGSALVASFIRSVSVSGFSRLCTATATMCRHSGLLQKIKKENFSEMRSEVMNFISSAIPEYLRMADITRRQMEYGLHFDYSEDWALTELRAIAAADEQVAEQKNFGAESFIGSSTLKENRKQKDVDFRALVLLDSDDDDDETCDKGEPLEAKANFSYLRECLDHLGAKESYINFQKALSALPRLLEQKSTGEPDLAQEILDRMVCLEDRFHIPEFSELRSEVTSLIFANHPELVAGAIRVLFSNQCCMSNRYFILACVEKAAQRLSVKAKYKSSITLCKEDHSSLDKSVIGKVVRKKSNLKPVEGAHLDLYHRDHILLGKILLTLGKLISYAKFAPSQIRIISSLFAMLYRVRSNKHGFVFNGVLFCYASIAESLEFQDLFTVELQDCMEWISEVAEEKVSVDPSIFPLVQTALNNIANVLKRE</sequence>
<dbReference type="Proteomes" id="UP000887574">
    <property type="component" value="Unplaced"/>
</dbReference>
<accession>A0A915DSC4</accession>
<proteinExistence type="inferred from homology"/>
<evidence type="ECO:0000259" key="2">
    <source>
        <dbReference type="Pfam" id="PF10193"/>
    </source>
</evidence>
<dbReference type="InterPro" id="IPR051970">
    <property type="entry name" value="TEL2_Regulation"/>
</dbReference>
<organism evidence="3 4">
    <name type="scientific">Ditylenchus dipsaci</name>
    <dbReference type="NCBI Taxonomy" id="166011"/>
    <lineage>
        <taxon>Eukaryota</taxon>
        <taxon>Metazoa</taxon>
        <taxon>Ecdysozoa</taxon>
        <taxon>Nematoda</taxon>
        <taxon>Chromadorea</taxon>
        <taxon>Rhabditida</taxon>
        <taxon>Tylenchina</taxon>
        <taxon>Tylenchomorpha</taxon>
        <taxon>Sphaerularioidea</taxon>
        <taxon>Anguinidae</taxon>
        <taxon>Anguininae</taxon>
        <taxon>Ditylenchus</taxon>
    </lineage>
</organism>
<dbReference type="PANTHER" id="PTHR15830">
    <property type="entry name" value="TELOMERE LENGTH REGULATION PROTEIN TEL2 FAMILY MEMBER"/>
    <property type="match status" value="1"/>
</dbReference>
<dbReference type="GO" id="GO:0042162">
    <property type="term" value="F:telomeric DNA binding"/>
    <property type="evidence" value="ECO:0007669"/>
    <property type="project" value="TreeGrafter"/>
</dbReference>
<comment type="similarity">
    <text evidence="1">Belongs to the TEL2 family.</text>
</comment>
<reference evidence="4" key="1">
    <citation type="submission" date="2022-11" db="UniProtKB">
        <authorList>
            <consortium name="WormBaseParasite"/>
        </authorList>
    </citation>
    <scope>IDENTIFICATION</scope>
</reference>
<dbReference type="AlphaFoldDB" id="A0A915DSC4"/>